<evidence type="ECO:0000313" key="2">
    <source>
        <dbReference type="EMBL" id="KFO24200.1"/>
    </source>
</evidence>
<dbReference type="Proteomes" id="UP000028990">
    <property type="component" value="Unassembled WGS sequence"/>
</dbReference>
<keyword evidence="3" id="KW-1185">Reference proteome</keyword>
<dbReference type="EMBL" id="KN123629">
    <property type="protein sequence ID" value="KFO24200.1"/>
    <property type="molecule type" value="Genomic_DNA"/>
</dbReference>
<gene>
    <name evidence="2" type="ORF">H920_14330</name>
</gene>
<evidence type="ECO:0000313" key="3">
    <source>
        <dbReference type="Proteomes" id="UP000028990"/>
    </source>
</evidence>
<feature type="signal peptide" evidence="1">
    <location>
        <begin position="1"/>
        <end position="20"/>
    </location>
</feature>
<sequence>MLALVLALPVVSLLICYVQRLAFLGPPHSFCAEVSRQGWAKKMEKKLRLKGLLGERLPGGAMNTHSHLQQVTRVLSLEDVLGAKVTDSGQLWHTQSRPDMRLTFIPEPSVRS</sequence>
<organism evidence="2 3">
    <name type="scientific">Fukomys damarensis</name>
    <name type="common">Damaraland mole rat</name>
    <name type="synonym">Cryptomys damarensis</name>
    <dbReference type="NCBI Taxonomy" id="885580"/>
    <lineage>
        <taxon>Eukaryota</taxon>
        <taxon>Metazoa</taxon>
        <taxon>Chordata</taxon>
        <taxon>Craniata</taxon>
        <taxon>Vertebrata</taxon>
        <taxon>Euteleostomi</taxon>
        <taxon>Mammalia</taxon>
        <taxon>Eutheria</taxon>
        <taxon>Euarchontoglires</taxon>
        <taxon>Glires</taxon>
        <taxon>Rodentia</taxon>
        <taxon>Hystricomorpha</taxon>
        <taxon>Bathyergidae</taxon>
        <taxon>Fukomys</taxon>
    </lineage>
</organism>
<dbReference type="AlphaFoldDB" id="A0A091D236"/>
<keyword evidence="1" id="KW-0732">Signal</keyword>
<reference evidence="2 3" key="1">
    <citation type="submission" date="2013-11" db="EMBL/GenBank/DDBJ databases">
        <title>The Damaraland mole rat (Fukomys damarensis) genome and evolution of African mole rats.</title>
        <authorList>
            <person name="Gladyshev V.N."/>
            <person name="Fang X."/>
        </authorList>
    </citation>
    <scope>NUCLEOTIDE SEQUENCE [LARGE SCALE GENOMIC DNA]</scope>
    <source>
        <tissue evidence="2">Liver</tissue>
    </source>
</reference>
<protein>
    <submittedName>
        <fullName evidence="2">Uncharacterized protein</fullName>
    </submittedName>
</protein>
<proteinExistence type="predicted"/>
<feature type="chain" id="PRO_5001871523" evidence="1">
    <location>
        <begin position="21"/>
        <end position="112"/>
    </location>
</feature>
<accession>A0A091D236</accession>
<name>A0A091D236_FUKDA</name>
<evidence type="ECO:0000256" key="1">
    <source>
        <dbReference type="SAM" id="SignalP"/>
    </source>
</evidence>